<keyword evidence="1" id="KW-0472">Membrane</keyword>
<feature type="transmembrane region" description="Helical" evidence="1">
    <location>
        <begin position="84"/>
        <end position="106"/>
    </location>
</feature>
<evidence type="ECO:0008006" key="4">
    <source>
        <dbReference type="Google" id="ProtNLM"/>
    </source>
</evidence>
<organism evidence="2 3">
    <name type="scientific">Mycolicibacterium thermoresistibile</name>
    <name type="common">Mycobacterium thermoresistibile</name>
    <dbReference type="NCBI Taxonomy" id="1797"/>
    <lineage>
        <taxon>Bacteria</taxon>
        <taxon>Bacillati</taxon>
        <taxon>Actinomycetota</taxon>
        <taxon>Actinomycetes</taxon>
        <taxon>Mycobacteriales</taxon>
        <taxon>Mycobacteriaceae</taxon>
        <taxon>Mycolicibacterium</taxon>
    </lineage>
</organism>
<evidence type="ECO:0000313" key="2">
    <source>
        <dbReference type="EMBL" id="GAT16492.1"/>
    </source>
</evidence>
<evidence type="ECO:0000313" key="3">
    <source>
        <dbReference type="Proteomes" id="UP000069654"/>
    </source>
</evidence>
<reference evidence="2 3" key="1">
    <citation type="journal article" date="2016" name="Genome Announc.">
        <title>Draft Genome Sequences of Five Rapidly Growing Mycobacterium Species, M. thermoresistibile, M. fortuitum subsp. acetamidolyticum, M. canariasense, M. brisbanense, and M. novocastrense.</title>
        <authorList>
            <person name="Katahira K."/>
            <person name="Ogura Y."/>
            <person name="Gotoh Y."/>
            <person name="Hayashi T."/>
        </authorList>
    </citation>
    <scope>NUCLEOTIDE SEQUENCE [LARGE SCALE GENOMIC DNA]</scope>
    <source>
        <strain evidence="2 3">JCM6362</strain>
    </source>
</reference>
<accession>A0A100XGY9</accession>
<dbReference type="AlphaFoldDB" id="A0A100XGY9"/>
<dbReference type="Proteomes" id="UP000069654">
    <property type="component" value="Unassembled WGS sequence"/>
</dbReference>
<protein>
    <recommendedName>
        <fullName evidence="4">Transmembrane protein</fullName>
    </recommendedName>
</protein>
<keyword evidence="1" id="KW-0812">Transmembrane</keyword>
<name>A0A100XGY9_MYCTH</name>
<evidence type="ECO:0000256" key="1">
    <source>
        <dbReference type="SAM" id="Phobius"/>
    </source>
</evidence>
<proteinExistence type="predicted"/>
<sequence length="116" mass="12216">MRRVDRPDGRGPLRFGLGCAALGGALLMGAAVWVSTCSGNTVDVMACGRPQLTLLALAAPIVLAGGGLWALGRSYQCRRRDGGWRAWLAAGWFLLTLMVVVVTMSLPTFTDPAIGL</sequence>
<dbReference type="STRING" id="1797.RMCT_3461"/>
<keyword evidence="1" id="KW-1133">Transmembrane helix</keyword>
<reference evidence="3" key="2">
    <citation type="submission" date="2016-02" db="EMBL/GenBank/DDBJ databases">
        <title>Draft genome sequence of five rapidly growing Mycobacterium species.</title>
        <authorList>
            <person name="Katahira K."/>
            <person name="Gotou Y."/>
            <person name="Iida K."/>
            <person name="Ogura Y."/>
            <person name="Hayashi T."/>
        </authorList>
    </citation>
    <scope>NUCLEOTIDE SEQUENCE [LARGE SCALE GENOMIC DNA]</scope>
    <source>
        <strain evidence="3">JCM6362</strain>
    </source>
</reference>
<feature type="transmembrane region" description="Helical" evidence="1">
    <location>
        <begin position="54"/>
        <end position="72"/>
    </location>
</feature>
<dbReference type="OrthoDB" id="4563543at2"/>
<gene>
    <name evidence="2" type="ORF">RMCT_3461</name>
</gene>
<comment type="caution">
    <text evidence="2">The sequence shown here is derived from an EMBL/GenBank/DDBJ whole genome shotgun (WGS) entry which is preliminary data.</text>
</comment>
<dbReference type="EMBL" id="BCTB01000045">
    <property type="protein sequence ID" value="GAT16492.1"/>
    <property type="molecule type" value="Genomic_DNA"/>
</dbReference>
<feature type="transmembrane region" description="Helical" evidence="1">
    <location>
        <begin position="12"/>
        <end position="34"/>
    </location>
</feature>
<dbReference type="OMA" id="IWAFVRT"/>
<dbReference type="RefSeq" id="WP_003923627.1">
    <property type="nucleotide sequence ID" value="NZ_BCTB01000045.1"/>
</dbReference>